<dbReference type="GO" id="GO:0005524">
    <property type="term" value="F:ATP binding"/>
    <property type="evidence" value="ECO:0007669"/>
    <property type="project" value="UniProtKB-KW"/>
</dbReference>
<dbReference type="InterPro" id="IPR027417">
    <property type="entry name" value="P-loop_NTPase"/>
</dbReference>
<organism evidence="6">
    <name type="scientific">Mesocestoides corti</name>
    <name type="common">Flatworm</name>
    <dbReference type="NCBI Taxonomy" id="53468"/>
    <lineage>
        <taxon>Eukaryota</taxon>
        <taxon>Metazoa</taxon>
        <taxon>Spiralia</taxon>
        <taxon>Lophotrochozoa</taxon>
        <taxon>Platyhelminthes</taxon>
        <taxon>Cestoda</taxon>
        <taxon>Eucestoda</taxon>
        <taxon>Cyclophyllidea</taxon>
        <taxon>Mesocestoididae</taxon>
        <taxon>Mesocestoides</taxon>
    </lineage>
</organism>
<keyword evidence="1" id="KW-0547">Nucleotide-binding</keyword>
<dbReference type="GO" id="GO:0070478">
    <property type="term" value="P:nuclear-transcribed mRNA catabolic process, 3'-5' exonucleolytic nonsense-mediated decay"/>
    <property type="evidence" value="ECO:0007669"/>
    <property type="project" value="TreeGrafter"/>
</dbReference>
<proteinExistence type="predicted"/>
<dbReference type="PANTHER" id="PTHR12131">
    <property type="entry name" value="ATP-DEPENDENT RNA AND DNA HELICASE"/>
    <property type="match status" value="1"/>
</dbReference>
<evidence type="ECO:0000256" key="5">
    <source>
        <dbReference type="ARBA" id="ARBA00047984"/>
    </source>
</evidence>
<evidence type="ECO:0000256" key="1">
    <source>
        <dbReference type="ARBA" id="ARBA00022741"/>
    </source>
</evidence>
<evidence type="ECO:0000256" key="2">
    <source>
        <dbReference type="ARBA" id="ARBA00022801"/>
    </source>
</evidence>
<dbReference type="WBParaSite" id="MCU_009061-RA">
    <property type="protein sequence ID" value="MCU_009061-RA"/>
    <property type="gene ID" value="MCU_009061"/>
</dbReference>
<keyword evidence="4" id="KW-0067">ATP-binding</keyword>
<accession>A0A5K3FQ29</accession>
<reference evidence="6" key="1">
    <citation type="submission" date="2019-11" db="UniProtKB">
        <authorList>
            <consortium name="WormBaseParasite"/>
        </authorList>
    </citation>
    <scope>IDENTIFICATION</scope>
</reference>
<evidence type="ECO:0000313" key="6">
    <source>
        <dbReference type="WBParaSite" id="MCU_009061-RA"/>
    </source>
</evidence>
<dbReference type="GO" id="GO:0055087">
    <property type="term" value="C:Ski complex"/>
    <property type="evidence" value="ECO:0007669"/>
    <property type="project" value="TreeGrafter"/>
</dbReference>
<name>A0A5K3FQ29_MESCO</name>
<keyword evidence="3" id="KW-0347">Helicase</keyword>
<evidence type="ECO:0000256" key="3">
    <source>
        <dbReference type="ARBA" id="ARBA00022806"/>
    </source>
</evidence>
<dbReference type="AlphaFoldDB" id="A0A5K3FQ29"/>
<dbReference type="GO" id="GO:0003724">
    <property type="term" value="F:RNA helicase activity"/>
    <property type="evidence" value="ECO:0007669"/>
    <property type="project" value="UniProtKB-EC"/>
</dbReference>
<sequence>MDNRVKDPQVPAEVVTAVHPMSHTLGPSTQPMRLHTLSAAVWPGTDLGSAAGARAAPAPYTRGFQFHRVLDLVNPQTQRLWLMGTKQREDAEWQMHYLGDKECCHVWEQLLLMLPQSVTLVSLSGTMPNVVELEDWLSRSRGKTEIQVCQTLKRLVPLQHYFYTGRNKQTSSNFYLIVKKEVKCGWIGQCDRTAVLAGGWCEMDANMPSRVYACGCGNNGGIGECLDR</sequence>
<keyword evidence="2" id="KW-0378">Hydrolase</keyword>
<dbReference type="GO" id="GO:0016787">
    <property type="term" value="F:hydrolase activity"/>
    <property type="evidence" value="ECO:0007669"/>
    <property type="project" value="UniProtKB-KW"/>
</dbReference>
<dbReference type="Gene3D" id="3.40.50.300">
    <property type="entry name" value="P-loop containing nucleotide triphosphate hydrolases"/>
    <property type="match status" value="1"/>
</dbReference>
<dbReference type="InterPro" id="IPR050699">
    <property type="entry name" value="RNA-DNA_Helicase"/>
</dbReference>
<comment type="catalytic activity">
    <reaction evidence="5">
        <text>ATP + H2O = ADP + phosphate + H(+)</text>
        <dbReference type="Rhea" id="RHEA:13065"/>
        <dbReference type="ChEBI" id="CHEBI:15377"/>
        <dbReference type="ChEBI" id="CHEBI:15378"/>
        <dbReference type="ChEBI" id="CHEBI:30616"/>
        <dbReference type="ChEBI" id="CHEBI:43474"/>
        <dbReference type="ChEBI" id="CHEBI:456216"/>
        <dbReference type="EC" id="3.6.4.13"/>
    </reaction>
</comment>
<dbReference type="PANTHER" id="PTHR12131:SF1">
    <property type="entry name" value="ATP-DEPENDENT RNA HELICASE SUPV3L1, MITOCHONDRIAL-RELATED"/>
    <property type="match status" value="1"/>
</dbReference>
<evidence type="ECO:0000256" key="4">
    <source>
        <dbReference type="ARBA" id="ARBA00022840"/>
    </source>
</evidence>
<protein>
    <submittedName>
        <fullName evidence="6">EGF-like domain-containing protein</fullName>
    </submittedName>
</protein>